<accession>A0A1J7G1W8</accession>
<organism evidence="1 2">
    <name type="scientific">Lupinus angustifolius</name>
    <name type="common">Narrow-leaved blue lupine</name>
    <dbReference type="NCBI Taxonomy" id="3871"/>
    <lineage>
        <taxon>Eukaryota</taxon>
        <taxon>Viridiplantae</taxon>
        <taxon>Streptophyta</taxon>
        <taxon>Embryophyta</taxon>
        <taxon>Tracheophyta</taxon>
        <taxon>Spermatophyta</taxon>
        <taxon>Magnoliopsida</taxon>
        <taxon>eudicotyledons</taxon>
        <taxon>Gunneridae</taxon>
        <taxon>Pentapetalae</taxon>
        <taxon>rosids</taxon>
        <taxon>fabids</taxon>
        <taxon>Fabales</taxon>
        <taxon>Fabaceae</taxon>
        <taxon>Papilionoideae</taxon>
        <taxon>50 kb inversion clade</taxon>
        <taxon>genistoids sensu lato</taxon>
        <taxon>core genistoids</taxon>
        <taxon>Genisteae</taxon>
        <taxon>Lupinus</taxon>
    </lineage>
</organism>
<dbReference type="Proteomes" id="UP000188354">
    <property type="component" value="Chromosome LG17"/>
</dbReference>
<gene>
    <name evidence="1" type="ORF">TanjilG_25663</name>
</gene>
<dbReference type="Gramene" id="OIV94294">
    <property type="protein sequence ID" value="OIV94294"/>
    <property type="gene ID" value="TanjilG_25663"/>
</dbReference>
<evidence type="ECO:0000313" key="1">
    <source>
        <dbReference type="EMBL" id="OIV94294.1"/>
    </source>
</evidence>
<sequence>MVHKSTHMDNSLVVENGGNNPWQVLQHSATMGILDNKPHHVHVPDLRDT</sequence>
<evidence type="ECO:0000313" key="2">
    <source>
        <dbReference type="Proteomes" id="UP000188354"/>
    </source>
</evidence>
<keyword evidence="2" id="KW-1185">Reference proteome</keyword>
<name>A0A1J7G1W8_LUPAN</name>
<dbReference type="AlphaFoldDB" id="A0A1J7G1W8"/>
<proteinExistence type="predicted"/>
<protein>
    <submittedName>
        <fullName evidence="1">Uncharacterized protein</fullName>
    </submittedName>
</protein>
<reference evidence="1 2" key="1">
    <citation type="journal article" date="2017" name="Plant Biotechnol. J.">
        <title>A comprehensive draft genome sequence for lupin (Lupinus angustifolius), an emerging health food: insights into plant-microbe interactions and legume evolution.</title>
        <authorList>
            <person name="Hane J.K."/>
            <person name="Ming Y."/>
            <person name="Kamphuis L.G."/>
            <person name="Nelson M.N."/>
            <person name="Garg G."/>
            <person name="Atkins C.A."/>
            <person name="Bayer P.E."/>
            <person name="Bravo A."/>
            <person name="Bringans S."/>
            <person name="Cannon S."/>
            <person name="Edwards D."/>
            <person name="Foley R."/>
            <person name="Gao L.L."/>
            <person name="Harrison M.J."/>
            <person name="Huang W."/>
            <person name="Hurgobin B."/>
            <person name="Li S."/>
            <person name="Liu C.W."/>
            <person name="McGrath A."/>
            <person name="Morahan G."/>
            <person name="Murray J."/>
            <person name="Weller J."/>
            <person name="Jian J."/>
            <person name="Singh K.B."/>
        </authorList>
    </citation>
    <scope>NUCLEOTIDE SEQUENCE [LARGE SCALE GENOMIC DNA]</scope>
    <source>
        <strain evidence="2">cv. Tanjil</strain>
        <tissue evidence="1">Whole plant</tissue>
    </source>
</reference>
<dbReference type="EMBL" id="CM007377">
    <property type="protein sequence ID" value="OIV94294.1"/>
    <property type="molecule type" value="Genomic_DNA"/>
</dbReference>